<comment type="caution">
    <text evidence="9">The sequence shown here is derived from an EMBL/GenBank/DDBJ whole genome shotgun (WGS) entry which is preliminary data.</text>
</comment>
<dbReference type="InterPro" id="IPR007168">
    <property type="entry name" value="Phageshock_PspC_N"/>
</dbReference>
<protein>
    <recommendedName>
        <fullName evidence="8">Phage shock protein PspC N-terminal domain-containing protein</fullName>
    </recommendedName>
</protein>
<evidence type="ECO:0000313" key="9">
    <source>
        <dbReference type="EMBL" id="GEO88735.1"/>
    </source>
</evidence>
<dbReference type="Proteomes" id="UP000321769">
    <property type="component" value="Unassembled WGS sequence"/>
</dbReference>
<name>A0A512HTK0_9ACTN</name>
<accession>A0A512HTK0</accession>
<gene>
    <name evidence="9" type="ORF">AFL01nite_10620</name>
</gene>
<dbReference type="RefSeq" id="WP_146826155.1">
    <property type="nucleotide sequence ID" value="NZ_BAAAYQ010000005.1"/>
</dbReference>
<evidence type="ECO:0000256" key="7">
    <source>
        <dbReference type="SAM" id="Phobius"/>
    </source>
</evidence>
<keyword evidence="4 7" id="KW-1133">Transmembrane helix</keyword>
<proteinExistence type="predicted"/>
<dbReference type="PANTHER" id="PTHR33885">
    <property type="entry name" value="PHAGE SHOCK PROTEIN C"/>
    <property type="match status" value="1"/>
</dbReference>
<dbReference type="AlphaFoldDB" id="A0A512HTK0"/>
<evidence type="ECO:0000256" key="5">
    <source>
        <dbReference type="ARBA" id="ARBA00023136"/>
    </source>
</evidence>
<evidence type="ECO:0000256" key="6">
    <source>
        <dbReference type="SAM" id="MobiDB-lite"/>
    </source>
</evidence>
<evidence type="ECO:0000256" key="1">
    <source>
        <dbReference type="ARBA" id="ARBA00004162"/>
    </source>
</evidence>
<evidence type="ECO:0000259" key="8">
    <source>
        <dbReference type="Pfam" id="PF04024"/>
    </source>
</evidence>
<keyword evidence="10" id="KW-1185">Reference proteome</keyword>
<feature type="compositionally biased region" description="Pro residues" evidence="6">
    <location>
        <begin position="149"/>
        <end position="169"/>
    </location>
</feature>
<feature type="transmembrane region" description="Helical" evidence="7">
    <location>
        <begin position="233"/>
        <end position="255"/>
    </location>
</feature>
<organism evidence="9 10">
    <name type="scientific">Aeromicrobium flavum</name>
    <dbReference type="NCBI Taxonomy" id="416568"/>
    <lineage>
        <taxon>Bacteria</taxon>
        <taxon>Bacillati</taxon>
        <taxon>Actinomycetota</taxon>
        <taxon>Actinomycetes</taxon>
        <taxon>Propionibacteriales</taxon>
        <taxon>Nocardioidaceae</taxon>
        <taxon>Aeromicrobium</taxon>
    </lineage>
</organism>
<evidence type="ECO:0000256" key="3">
    <source>
        <dbReference type="ARBA" id="ARBA00022692"/>
    </source>
</evidence>
<feature type="transmembrane region" description="Helical" evidence="7">
    <location>
        <begin position="117"/>
        <end position="138"/>
    </location>
</feature>
<dbReference type="GO" id="GO:0005886">
    <property type="term" value="C:plasma membrane"/>
    <property type="evidence" value="ECO:0007669"/>
    <property type="project" value="UniProtKB-SubCell"/>
</dbReference>
<feature type="transmembrane region" description="Helical" evidence="7">
    <location>
        <begin position="287"/>
        <end position="305"/>
    </location>
</feature>
<sequence>MTTPTPGSQLDAMRRTTGDKLLGGVSGGIARSLDIDPVIVRIGFVVLTVAGFAGPILYLACWLLIPAEGSDRSVLSETFDVRSDSQLRTIGLIVAGVIALAAILGDTAWGVGGWFWWPMWVLAWLAVPFLGLYWLLVVRPRKAALRRSTPPPPYQPPHRPPFPSSPAPAPFAATPAHDADTTATPGDTDMTETLAHPEPTTVLDEPGSPAPPPRPPASAVLPPRPRREPWSPALLLVTLSAILVAMGALALWSVTQEPLDAAVYPAVALGIVAAGLLVGTRVGHPGALVPVGLLLVPVLVLASFVPNLEAGDLDLRPTSAAAIAKPIEQGFGEVKVDLTSVRDPEALTGRTLEISNGLGQTTVIVPDGLDVHVDASLSLGGRIEVFGEVADGNDPAIEQPSDAPGAYRIVITGTAGEISVVRA</sequence>
<keyword evidence="3 7" id="KW-0812">Transmembrane</keyword>
<dbReference type="EMBL" id="BJZQ01000003">
    <property type="protein sequence ID" value="GEO88735.1"/>
    <property type="molecule type" value="Genomic_DNA"/>
</dbReference>
<evidence type="ECO:0000256" key="2">
    <source>
        <dbReference type="ARBA" id="ARBA00022475"/>
    </source>
</evidence>
<keyword evidence="5 7" id="KW-0472">Membrane</keyword>
<dbReference type="OrthoDB" id="7359894at2"/>
<feature type="transmembrane region" description="Helical" evidence="7">
    <location>
        <begin position="261"/>
        <end position="280"/>
    </location>
</feature>
<feature type="transmembrane region" description="Helical" evidence="7">
    <location>
        <begin position="86"/>
        <end position="105"/>
    </location>
</feature>
<dbReference type="InterPro" id="IPR052027">
    <property type="entry name" value="PspC"/>
</dbReference>
<keyword evidence="2" id="KW-1003">Cell membrane</keyword>
<feature type="domain" description="Phage shock protein PspC N-terminal" evidence="8">
    <location>
        <begin position="13"/>
        <end position="68"/>
    </location>
</feature>
<feature type="compositionally biased region" description="Low complexity" evidence="6">
    <location>
        <begin position="170"/>
        <end position="185"/>
    </location>
</feature>
<evidence type="ECO:0000313" key="10">
    <source>
        <dbReference type="Proteomes" id="UP000321769"/>
    </source>
</evidence>
<feature type="region of interest" description="Disordered" evidence="6">
    <location>
        <begin position="146"/>
        <end position="224"/>
    </location>
</feature>
<feature type="transmembrane region" description="Helical" evidence="7">
    <location>
        <begin position="42"/>
        <end position="65"/>
    </location>
</feature>
<reference evidence="9 10" key="1">
    <citation type="submission" date="2019-07" db="EMBL/GenBank/DDBJ databases">
        <title>Whole genome shotgun sequence of Aeromicrobium flavum NBRC 107625.</title>
        <authorList>
            <person name="Hosoyama A."/>
            <person name="Uohara A."/>
            <person name="Ohji S."/>
            <person name="Ichikawa N."/>
        </authorList>
    </citation>
    <scope>NUCLEOTIDE SEQUENCE [LARGE SCALE GENOMIC DNA]</scope>
    <source>
        <strain evidence="9 10">NBRC 107625</strain>
    </source>
</reference>
<comment type="subcellular location">
    <subcellularLocation>
        <location evidence="1">Cell membrane</location>
        <topology evidence="1">Single-pass membrane protein</topology>
    </subcellularLocation>
</comment>
<evidence type="ECO:0000256" key="4">
    <source>
        <dbReference type="ARBA" id="ARBA00022989"/>
    </source>
</evidence>
<dbReference type="PANTHER" id="PTHR33885:SF3">
    <property type="entry name" value="PHAGE SHOCK PROTEIN C"/>
    <property type="match status" value="1"/>
</dbReference>
<dbReference type="Pfam" id="PF04024">
    <property type="entry name" value="PspC"/>
    <property type="match status" value="1"/>
</dbReference>